<keyword evidence="2" id="KW-1185">Reference proteome</keyword>
<dbReference type="AlphaFoldDB" id="A0A1B7LV50"/>
<evidence type="ECO:0000313" key="1">
    <source>
        <dbReference type="EMBL" id="OAV52015.1"/>
    </source>
</evidence>
<organism evidence="1 2">
    <name type="scientific">Enteractinococcus helveticum</name>
    <dbReference type="NCBI Taxonomy" id="1837282"/>
    <lineage>
        <taxon>Bacteria</taxon>
        <taxon>Bacillati</taxon>
        <taxon>Actinomycetota</taxon>
        <taxon>Actinomycetes</taxon>
        <taxon>Micrococcales</taxon>
        <taxon>Micrococcaceae</taxon>
    </lineage>
</organism>
<name>A0A1B7LV50_9MICC</name>
<accession>A0A1B7LV50</accession>
<sequence length="67" mass="7944">MHKLNNNELRIQINRLNRDFRTQSTLSWALKTRPDRQAVADLYSVHWGPPSTRETLLNCYLFVAFLL</sequence>
<comment type="caution">
    <text evidence="1">The sequence shown here is derived from an EMBL/GenBank/DDBJ whole genome shotgun (WGS) entry which is preliminary data.</text>
</comment>
<reference evidence="1 2" key="1">
    <citation type="submission" date="2016-04" db="EMBL/GenBank/DDBJ databases">
        <title>First whole genome shotgun sequence of the bacterium Enteractinococcus sp. strain UASWS1574.</title>
        <authorList>
            <person name="Crovadore J."/>
            <person name="Chablais R."/>
            <person name="Lefort F."/>
        </authorList>
    </citation>
    <scope>NUCLEOTIDE SEQUENCE [LARGE SCALE GENOMIC DNA]</scope>
    <source>
        <strain evidence="1 2">UASWS1574</strain>
    </source>
</reference>
<dbReference type="Proteomes" id="UP000078292">
    <property type="component" value="Unassembled WGS sequence"/>
</dbReference>
<protein>
    <submittedName>
        <fullName evidence="1">Uncharacterized protein</fullName>
    </submittedName>
</protein>
<dbReference type="EMBL" id="LXEY01000112">
    <property type="protein sequence ID" value="OAV52015.1"/>
    <property type="molecule type" value="Genomic_DNA"/>
</dbReference>
<dbReference type="STRING" id="1837282.A6F49_01240"/>
<proteinExistence type="predicted"/>
<evidence type="ECO:0000313" key="2">
    <source>
        <dbReference type="Proteomes" id="UP000078292"/>
    </source>
</evidence>
<gene>
    <name evidence="1" type="ORF">A6F49_01240</name>
</gene>